<sequence length="468" mass="51611">MKQPQNEPVLTYKKGSPERIALEKAVSELAGATAEVPLRIGSEKIYNNLEYNQVMPSDHQKTIARFTHASAEQINEAIRLGLDAKQKWERKPLRERADVLLHAADLCAGKYRMRLNAATMLGQGKNIVQAEIDSACELIDFFRFNSMFALNLEKYQPISPKNVTNTMHYRGLEGFVAAVAPFNFTAIGGNLPTAPALMGNTVLWKPASTAILSNYIIYEALEEAGLPPGVISFLPSEGRVFGDTTTSSPYLSAINFTGSVPTFQYLWKKVAENLDKYVSFPRLIGAAYEYQGQKCSACSRIYVPESLWPALQQKLAAIQKEIKVGDVRDGSIFMTAVIDAKAFKSITGYIDYAKTGADGAKIIFDSEAMDVVRKLKDATPFGLTGAVFSQDKEFLYKARDILRDAVGNMYLNDKSTGSVVGQQPFGGARMSGTNDKAGGPHYALRWTSPLCIKETSVPQTEWRYPSMD</sequence>
<dbReference type="InterPro" id="IPR015590">
    <property type="entry name" value="Aldehyde_DH_dom"/>
</dbReference>
<dbReference type="PANTHER" id="PTHR42862">
    <property type="entry name" value="DELTA-1-PYRROLINE-5-CARBOXYLATE DEHYDROGENASE 1, ISOFORM A-RELATED"/>
    <property type="match status" value="1"/>
</dbReference>
<feature type="domain" description="Aldehyde dehydrogenase" evidence="6">
    <location>
        <begin position="52"/>
        <end position="277"/>
    </location>
</feature>
<evidence type="ECO:0000313" key="9">
    <source>
        <dbReference type="WBParaSite" id="GPUH_0001065901-mRNA-1"/>
    </source>
</evidence>
<keyword evidence="4" id="KW-0520">NAD</keyword>
<dbReference type="GO" id="GO:0010133">
    <property type="term" value="P:L-proline catabolic process to L-glutamate"/>
    <property type="evidence" value="ECO:0007669"/>
    <property type="project" value="TreeGrafter"/>
</dbReference>
<evidence type="ECO:0000256" key="5">
    <source>
        <dbReference type="ARBA" id="ARBA00048142"/>
    </source>
</evidence>
<dbReference type="WBParaSite" id="GPUH_0001065901-mRNA-1">
    <property type="protein sequence ID" value="GPUH_0001065901-mRNA-1"/>
    <property type="gene ID" value="GPUH_0001065901"/>
</dbReference>
<dbReference type="EMBL" id="UYRT01078079">
    <property type="protein sequence ID" value="VDN17726.1"/>
    <property type="molecule type" value="Genomic_DNA"/>
</dbReference>
<comment type="pathway">
    <text evidence="1">Amino-acid degradation; L-proline degradation into L-glutamate; L-glutamate from L-proline: step 2/2.</text>
</comment>
<keyword evidence="8" id="KW-1185">Reference proteome</keyword>
<evidence type="ECO:0000256" key="4">
    <source>
        <dbReference type="ARBA" id="ARBA00023027"/>
    </source>
</evidence>
<dbReference type="SUPFAM" id="SSF53720">
    <property type="entry name" value="ALDH-like"/>
    <property type="match status" value="1"/>
</dbReference>
<reference evidence="9" key="1">
    <citation type="submission" date="2016-06" db="UniProtKB">
        <authorList>
            <consortium name="WormBaseParasite"/>
        </authorList>
    </citation>
    <scope>IDENTIFICATION</scope>
</reference>
<reference evidence="7 8" key="2">
    <citation type="submission" date="2018-11" db="EMBL/GenBank/DDBJ databases">
        <authorList>
            <consortium name="Pathogen Informatics"/>
        </authorList>
    </citation>
    <scope>NUCLEOTIDE SEQUENCE [LARGE SCALE GENOMIC DNA]</scope>
</reference>
<feature type="domain" description="Aldehyde dehydrogenase" evidence="6">
    <location>
        <begin position="374"/>
        <end position="447"/>
    </location>
</feature>
<dbReference type="OrthoDB" id="5322683at2759"/>
<dbReference type="InterPro" id="IPR016162">
    <property type="entry name" value="Ald_DH_N"/>
</dbReference>
<dbReference type="InterPro" id="IPR016161">
    <property type="entry name" value="Ald_DH/histidinol_DH"/>
</dbReference>
<evidence type="ECO:0000313" key="7">
    <source>
        <dbReference type="EMBL" id="VDN17726.1"/>
    </source>
</evidence>
<dbReference type="InterPro" id="IPR050485">
    <property type="entry name" value="Proline_metab_enzyme"/>
</dbReference>
<proteinExistence type="predicted"/>
<dbReference type="EC" id="1.2.1.88" evidence="2"/>
<feature type="domain" description="Aldehyde dehydrogenase" evidence="6">
    <location>
        <begin position="282"/>
        <end position="366"/>
    </location>
</feature>
<gene>
    <name evidence="7" type="ORF">GPUH_LOCUS10646</name>
</gene>
<evidence type="ECO:0000256" key="3">
    <source>
        <dbReference type="ARBA" id="ARBA00023002"/>
    </source>
</evidence>
<comment type="catalytic activity">
    <reaction evidence="5">
        <text>L-glutamate 5-semialdehyde + NAD(+) + H2O = L-glutamate + NADH + 2 H(+)</text>
        <dbReference type="Rhea" id="RHEA:30235"/>
        <dbReference type="ChEBI" id="CHEBI:15377"/>
        <dbReference type="ChEBI" id="CHEBI:15378"/>
        <dbReference type="ChEBI" id="CHEBI:29985"/>
        <dbReference type="ChEBI" id="CHEBI:57540"/>
        <dbReference type="ChEBI" id="CHEBI:57945"/>
        <dbReference type="ChEBI" id="CHEBI:58066"/>
        <dbReference type="EC" id="1.2.1.88"/>
    </reaction>
</comment>
<dbReference type="GO" id="GO:0005759">
    <property type="term" value="C:mitochondrial matrix"/>
    <property type="evidence" value="ECO:0007669"/>
    <property type="project" value="TreeGrafter"/>
</dbReference>
<dbReference type="AlphaFoldDB" id="A0A183DPK5"/>
<dbReference type="FunFam" id="3.40.605.10:FF:000006">
    <property type="entry name" value="1-pyrroline-5-carboxylate dehydrogenase"/>
    <property type="match status" value="1"/>
</dbReference>
<protein>
    <recommendedName>
        <fullName evidence="2">L-glutamate gamma-semialdehyde dehydrogenase</fullName>
        <ecNumber evidence="2">1.2.1.88</ecNumber>
    </recommendedName>
</protein>
<dbReference type="Gene3D" id="3.40.605.10">
    <property type="entry name" value="Aldehyde Dehydrogenase, Chain A, domain 1"/>
    <property type="match status" value="2"/>
</dbReference>
<dbReference type="InterPro" id="IPR016163">
    <property type="entry name" value="Ald_DH_C"/>
</dbReference>
<dbReference type="GO" id="GO:0003842">
    <property type="term" value="F:L-glutamate gamma-semialdehyde dehydrogenase activity"/>
    <property type="evidence" value="ECO:0007669"/>
    <property type="project" value="UniProtKB-EC"/>
</dbReference>
<accession>A0A183DPK5</accession>
<evidence type="ECO:0000256" key="1">
    <source>
        <dbReference type="ARBA" id="ARBA00004786"/>
    </source>
</evidence>
<evidence type="ECO:0000313" key="8">
    <source>
        <dbReference type="Proteomes" id="UP000271098"/>
    </source>
</evidence>
<dbReference type="Pfam" id="PF00171">
    <property type="entry name" value="Aldedh"/>
    <property type="match status" value="3"/>
</dbReference>
<organism evidence="9">
    <name type="scientific">Gongylonema pulchrum</name>
    <dbReference type="NCBI Taxonomy" id="637853"/>
    <lineage>
        <taxon>Eukaryota</taxon>
        <taxon>Metazoa</taxon>
        <taxon>Ecdysozoa</taxon>
        <taxon>Nematoda</taxon>
        <taxon>Chromadorea</taxon>
        <taxon>Rhabditida</taxon>
        <taxon>Spirurina</taxon>
        <taxon>Spiruromorpha</taxon>
        <taxon>Spiruroidea</taxon>
        <taxon>Gongylonematidae</taxon>
        <taxon>Gongylonema</taxon>
    </lineage>
</organism>
<dbReference type="Gene3D" id="3.40.309.10">
    <property type="entry name" value="Aldehyde Dehydrogenase, Chain A, domain 2"/>
    <property type="match status" value="1"/>
</dbReference>
<dbReference type="InterPro" id="IPR016160">
    <property type="entry name" value="Ald_DH_CS_CYS"/>
</dbReference>
<dbReference type="PROSITE" id="PS00070">
    <property type="entry name" value="ALDEHYDE_DEHYDR_CYS"/>
    <property type="match status" value="1"/>
</dbReference>
<name>A0A183DPK5_9BILA</name>
<evidence type="ECO:0000256" key="2">
    <source>
        <dbReference type="ARBA" id="ARBA00012884"/>
    </source>
</evidence>
<keyword evidence="3" id="KW-0560">Oxidoreductase</keyword>
<evidence type="ECO:0000259" key="6">
    <source>
        <dbReference type="Pfam" id="PF00171"/>
    </source>
</evidence>
<dbReference type="Proteomes" id="UP000271098">
    <property type="component" value="Unassembled WGS sequence"/>
</dbReference>
<dbReference type="PANTHER" id="PTHR42862:SF1">
    <property type="entry name" value="DELTA-1-PYRROLINE-5-CARBOXYLATE DEHYDROGENASE 2, ISOFORM A-RELATED"/>
    <property type="match status" value="1"/>
</dbReference>